<dbReference type="Proteomes" id="UP000245216">
    <property type="component" value="Unassembled WGS sequence"/>
</dbReference>
<dbReference type="AlphaFoldDB" id="A0A2U2BHZ5"/>
<dbReference type="KEGG" id="afa:UZ73_17305"/>
<dbReference type="RefSeq" id="WP_042482037.1">
    <property type="nucleotide sequence ID" value="NZ_CAXOJJ010000012.1"/>
</dbReference>
<dbReference type="PANTHER" id="PTHR38598">
    <property type="entry name" value="INNER MEMBRANE PROTEIN YJCH"/>
    <property type="match status" value="1"/>
</dbReference>
<protein>
    <submittedName>
        <fullName evidence="1">DUF485 domain-containing protein</fullName>
    </submittedName>
</protein>
<dbReference type="STRING" id="511.UZ73_17305"/>
<dbReference type="InterPro" id="IPR052959">
    <property type="entry name" value="Inner_membrane_assoc"/>
</dbReference>
<sequence>MTTLAGIRQQPQFKELVRRRRHFVAWLTALTLLPYYAFILVASFAPQLLATTLSANSIINVGWPLGFALILGTWLLTGLYIRRANGEFDALTALILKRAK</sequence>
<evidence type="ECO:0000313" key="2">
    <source>
        <dbReference type="Proteomes" id="UP000245216"/>
    </source>
</evidence>
<dbReference type="GeneID" id="29368193"/>
<dbReference type="EMBL" id="QEXO01000004">
    <property type="protein sequence ID" value="PWE13597.1"/>
    <property type="molecule type" value="Genomic_DNA"/>
</dbReference>
<dbReference type="GO" id="GO:0005886">
    <property type="term" value="C:plasma membrane"/>
    <property type="evidence" value="ECO:0007669"/>
    <property type="project" value="TreeGrafter"/>
</dbReference>
<comment type="caution">
    <text evidence="1">The sequence shown here is derived from an EMBL/GenBank/DDBJ whole genome shotgun (WGS) entry which is preliminary data.</text>
</comment>
<reference evidence="1 2" key="2">
    <citation type="submission" date="2018-05" db="EMBL/GenBank/DDBJ databases">
        <authorList>
            <person name="Lanie J.A."/>
            <person name="Ng W.-L."/>
            <person name="Kazmierczak K.M."/>
            <person name="Andrzejewski T.M."/>
            <person name="Davidsen T.M."/>
            <person name="Wayne K.J."/>
            <person name="Tettelin H."/>
            <person name="Glass J.I."/>
            <person name="Rusch D."/>
            <person name="Podicherti R."/>
            <person name="Tsui H.-C.T."/>
            <person name="Winkler M.E."/>
        </authorList>
    </citation>
    <scope>NUCLEOTIDE SEQUENCE [LARGE SCALE GENOMIC DNA]</scope>
    <source>
        <strain evidence="1 2">YBY</strain>
    </source>
</reference>
<organism evidence="1 2">
    <name type="scientific">Alcaligenes faecalis</name>
    <dbReference type="NCBI Taxonomy" id="511"/>
    <lineage>
        <taxon>Bacteria</taxon>
        <taxon>Pseudomonadati</taxon>
        <taxon>Pseudomonadota</taxon>
        <taxon>Betaproteobacteria</taxon>
        <taxon>Burkholderiales</taxon>
        <taxon>Alcaligenaceae</taxon>
        <taxon>Alcaligenes</taxon>
    </lineage>
</organism>
<gene>
    <name evidence="1" type="ORF">DF183_16220</name>
</gene>
<name>A0A2U2BHZ5_ALCFA</name>
<dbReference type="OrthoDB" id="5297034at2"/>
<reference evidence="1 2" key="1">
    <citation type="submission" date="2018-05" db="EMBL/GenBank/DDBJ databases">
        <title>Genome Sequence of an Efficient Indole-Degrading Bacterium, Alcaligenes sp.YBY.</title>
        <authorList>
            <person name="Yang B."/>
        </authorList>
    </citation>
    <scope>NUCLEOTIDE SEQUENCE [LARGE SCALE GENOMIC DNA]</scope>
    <source>
        <strain evidence="1 2">YBY</strain>
    </source>
</reference>
<dbReference type="Pfam" id="PF04341">
    <property type="entry name" value="DUF485"/>
    <property type="match status" value="1"/>
</dbReference>
<evidence type="ECO:0000313" key="1">
    <source>
        <dbReference type="EMBL" id="PWE13597.1"/>
    </source>
</evidence>
<proteinExistence type="predicted"/>
<dbReference type="InterPro" id="IPR007436">
    <property type="entry name" value="DUF485"/>
</dbReference>
<accession>A0A2U2BHZ5</accession>
<dbReference type="PANTHER" id="PTHR38598:SF1">
    <property type="entry name" value="INNER MEMBRANE PROTEIN YJCH"/>
    <property type="match status" value="1"/>
</dbReference>